<name>A0A3L7JKK8_9HYPH</name>
<keyword evidence="6 8" id="KW-0472">Membrane</keyword>
<dbReference type="RefSeq" id="WP_121646019.1">
    <property type="nucleotide sequence ID" value="NZ_RCWN01000001.1"/>
</dbReference>
<feature type="transmembrane region" description="Helical" evidence="8">
    <location>
        <begin position="324"/>
        <end position="344"/>
    </location>
</feature>
<evidence type="ECO:0000256" key="3">
    <source>
        <dbReference type="ARBA" id="ARBA00022475"/>
    </source>
</evidence>
<evidence type="ECO:0000256" key="4">
    <source>
        <dbReference type="ARBA" id="ARBA00022692"/>
    </source>
</evidence>
<dbReference type="AlphaFoldDB" id="A0A3L7JKK8"/>
<keyword evidence="2" id="KW-0813">Transport</keyword>
<feature type="transmembrane region" description="Helical" evidence="8">
    <location>
        <begin position="67"/>
        <end position="85"/>
    </location>
</feature>
<feature type="domain" description="Major facilitator superfamily (MFS) profile" evidence="9">
    <location>
        <begin position="1"/>
        <end position="213"/>
    </location>
</feature>
<dbReference type="EMBL" id="RCWN01000001">
    <property type="protein sequence ID" value="RLQ89052.1"/>
    <property type="molecule type" value="Genomic_DNA"/>
</dbReference>
<feature type="transmembrane region" description="Helical" evidence="8">
    <location>
        <begin position="384"/>
        <end position="410"/>
    </location>
</feature>
<feature type="transmembrane region" description="Helical" evidence="8">
    <location>
        <begin position="97"/>
        <end position="117"/>
    </location>
</feature>
<gene>
    <name evidence="10" type="ORF">D8780_13210</name>
</gene>
<comment type="subcellular location">
    <subcellularLocation>
        <location evidence="1">Cell membrane</location>
        <topology evidence="1">Multi-pass membrane protein</topology>
    </subcellularLocation>
</comment>
<dbReference type="InterPro" id="IPR036259">
    <property type="entry name" value="MFS_trans_sf"/>
</dbReference>
<dbReference type="Pfam" id="PF05977">
    <property type="entry name" value="MFS_3"/>
    <property type="match status" value="1"/>
</dbReference>
<dbReference type="GO" id="GO:0022857">
    <property type="term" value="F:transmembrane transporter activity"/>
    <property type="evidence" value="ECO:0007669"/>
    <property type="project" value="InterPro"/>
</dbReference>
<dbReference type="InterPro" id="IPR010290">
    <property type="entry name" value="TM_effector"/>
</dbReference>
<organism evidence="10 11">
    <name type="scientific">Notoacmeibacter ruber</name>
    <dbReference type="NCBI Taxonomy" id="2670375"/>
    <lineage>
        <taxon>Bacteria</taxon>
        <taxon>Pseudomonadati</taxon>
        <taxon>Pseudomonadota</taxon>
        <taxon>Alphaproteobacteria</taxon>
        <taxon>Hyphomicrobiales</taxon>
        <taxon>Notoacmeibacteraceae</taxon>
        <taxon>Notoacmeibacter</taxon>
    </lineage>
</organism>
<feature type="transmembrane region" description="Helical" evidence="8">
    <location>
        <begin position="123"/>
        <end position="140"/>
    </location>
</feature>
<accession>A0A3L7JKK8</accession>
<evidence type="ECO:0000256" key="5">
    <source>
        <dbReference type="ARBA" id="ARBA00022989"/>
    </source>
</evidence>
<dbReference type="GO" id="GO:0005886">
    <property type="term" value="C:plasma membrane"/>
    <property type="evidence" value="ECO:0007669"/>
    <property type="project" value="UniProtKB-SubCell"/>
</dbReference>
<keyword evidence="4 8" id="KW-0812">Transmembrane</keyword>
<proteinExistence type="predicted"/>
<dbReference type="SUPFAM" id="SSF103473">
    <property type="entry name" value="MFS general substrate transporter"/>
    <property type="match status" value="1"/>
</dbReference>
<evidence type="ECO:0000256" key="2">
    <source>
        <dbReference type="ARBA" id="ARBA00022448"/>
    </source>
</evidence>
<dbReference type="InterPro" id="IPR020846">
    <property type="entry name" value="MFS_dom"/>
</dbReference>
<feature type="region of interest" description="Disordered" evidence="7">
    <location>
        <begin position="1"/>
        <end position="20"/>
    </location>
</feature>
<feature type="transmembrane region" description="Helical" evidence="8">
    <location>
        <begin position="237"/>
        <end position="262"/>
    </location>
</feature>
<evidence type="ECO:0000256" key="8">
    <source>
        <dbReference type="SAM" id="Phobius"/>
    </source>
</evidence>
<feature type="transmembrane region" description="Helical" evidence="8">
    <location>
        <begin position="298"/>
        <end position="318"/>
    </location>
</feature>
<feature type="transmembrane region" description="Helical" evidence="8">
    <location>
        <begin position="161"/>
        <end position="183"/>
    </location>
</feature>
<dbReference type="PROSITE" id="PS50850">
    <property type="entry name" value="MFS"/>
    <property type="match status" value="1"/>
</dbReference>
<dbReference type="Proteomes" id="UP000281094">
    <property type="component" value="Unassembled WGS sequence"/>
</dbReference>
<dbReference type="CDD" id="cd06173">
    <property type="entry name" value="MFS_MefA_like"/>
    <property type="match status" value="1"/>
</dbReference>
<feature type="transmembrane region" description="Helical" evidence="8">
    <location>
        <begin position="33"/>
        <end position="55"/>
    </location>
</feature>
<comment type="caution">
    <text evidence="10">The sequence shown here is derived from an EMBL/GenBank/DDBJ whole genome shotgun (WGS) entry which is preliminary data.</text>
</comment>
<feature type="transmembrane region" description="Helical" evidence="8">
    <location>
        <begin position="268"/>
        <end position="291"/>
    </location>
</feature>
<keyword evidence="5 8" id="KW-1133">Transmembrane helix</keyword>
<keyword evidence="3" id="KW-1003">Cell membrane</keyword>
<evidence type="ECO:0000256" key="7">
    <source>
        <dbReference type="SAM" id="MobiDB-lite"/>
    </source>
</evidence>
<evidence type="ECO:0000259" key="9">
    <source>
        <dbReference type="PROSITE" id="PS50850"/>
    </source>
</evidence>
<dbReference type="PANTHER" id="PTHR23513:SF9">
    <property type="entry name" value="ENTEROBACTIN EXPORTER ENTS"/>
    <property type="match status" value="1"/>
</dbReference>
<dbReference type="PANTHER" id="PTHR23513">
    <property type="entry name" value="INTEGRAL MEMBRANE EFFLUX PROTEIN-RELATED"/>
    <property type="match status" value="1"/>
</dbReference>
<keyword evidence="11" id="KW-1185">Reference proteome</keyword>
<evidence type="ECO:0000256" key="1">
    <source>
        <dbReference type="ARBA" id="ARBA00004651"/>
    </source>
</evidence>
<reference evidence="10 11" key="1">
    <citation type="submission" date="2018-10" db="EMBL/GenBank/DDBJ databases">
        <title>Notoacmeibacter sp. M2BS9Y-3-1, whole genome shotgun sequence.</title>
        <authorList>
            <person name="Tuo L."/>
        </authorList>
    </citation>
    <scope>NUCLEOTIDE SEQUENCE [LARGE SCALE GENOMIC DNA]</scope>
    <source>
        <strain evidence="10 11">M2BS9Y-3-1</strain>
    </source>
</reference>
<evidence type="ECO:0000313" key="10">
    <source>
        <dbReference type="EMBL" id="RLQ89052.1"/>
    </source>
</evidence>
<evidence type="ECO:0000313" key="11">
    <source>
        <dbReference type="Proteomes" id="UP000281094"/>
    </source>
</evidence>
<evidence type="ECO:0000256" key="6">
    <source>
        <dbReference type="ARBA" id="ARBA00023136"/>
    </source>
</evidence>
<feature type="transmembrane region" description="Helical" evidence="8">
    <location>
        <begin position="189"/>
        <end position="208"/>
    </location>
</feature>
<dbReference type="Gene3D" id="1.20.1250.20">
    <property type="entry name" value="MFS general substrate transporter like domains"/>
    <property type="match status" value="1"/>
</dbReference>
<sequence>MADTDSQPPERQPTHDDHAPEDRFAAFRHRSYALYWLSRFFSTFATQIFIVALGWQVYDITRDPLDLGLIGLTQFLPALLLVLVTGSAADRFGRRRIMALSAAIEASVAVALLIFTLSDPDEVWPVFVLLVIFGTARAFYSPASSALVANLVPADTFANAVAWNSSAWQTATIVGPVLGGLLYGVGATAAYAVATILFVSGAILIIAIKAPPQRIERETVSISTVLAGFDYIRREKVVFGAISLDLFAVLLGGAVALMPVYARDILSVGPLGLGMLRAAPGIGALAMAFWLARYPIRVHAGAIMLATVGLFGLFTVVFGMSTLAWLSILALVGMGAADMVSVVIRETLIQLWTPDQLRGRVNAVNQVFLGASNELGEFRAGTMAYLIGAVPAVVLGGFAAMGCAGLWAWLFPQLARVQHLDGRH</sequence>
<protein>
    <submittedName>
        <fullName evidence="10">MFS transporter</fullName>
    </submittedName>
</protein>